<evidence type="ECO:0008006" key="4">
    <source>
        <dbReference type="Google" id="ProtNLM"/>
    </source>
</evidence>
<protein>
    <recommendedName>
        <fullName evidence="4">Clavaminate synthase-like protein</fullName>
    </recommendedName>
</protein>
<dbReference type="STRING" id="58919.A0A316ZCH6"/>
<name>A0A316ZCH6_9BASI</name>
<dbReference type="Gene3D" id="2.60.120.620">
    <property type="entry name" value="q2cbj1_9rhob like domain"/>
    <property type="match status" value="1"/>
</dbReference>
<proteinExistence type="predicted"/>
<accession>A0A316ZCH6</accession>
<dbReference type="SUPFAM" id="SSF51197">
    <property type="entry name" value="Clavaminate synthase-like"/>
    <property type="match status" value="1"/>
</dbReference>
<dbReference type="PANTHER" id="PTHR40470:SF1">
    <property type="entry name" value="PHYTANOYL-COA DIOXYGENASE FAMILY PROTEIN (AFU_ORTHOLOGUE AFUA_2G15850)"/>
    <property type="match status" value="1"/>
</dbReference>
<dbReference type="EMBL" id="KZ819290">
    <property type="protein sequence ID" value="PWN98724.1"/>
    <property type="molecule type" value="Genomic_DNA"/>
</dbReference>
<evidence type="ECO:0000313" key="2">
    <source>
        <dbReference type="EMBL" id="PWN98724.1"/>
    </source>
</evidence>
<dbReference type="OrthoDB" id="2106152at2759"/>
<dbReference type="PANTHER" id="PTHR40470">
    <property type="entry name" value="PHYTANOYL-COA DIOXYGENASE FAMILY PROTEIN (AFU_ORTHOLOGUE AFUA_2G15850)"/>
    <property type="match status" value="1"/>
</dbReference>
<dbReference type="AlphaFoldDB" id="A0A316ZCH6"/>
<organism evidence="2 3">
    <name type="scientific">Tilletiopsis washingtonensis</name>
    <dbReference type="NCBI Taxonomy" id="58919"/>
    <lineage>
        <taxon>Eukaryota</taxon>
        <taxon>Fungi</taxon>
        <taxon>Dikarya</taxon>
        <taxon>Basidiomycota</taxon>
        <taxon>Ustilaginomycotina</taxon>
        <taxon>Exobasidiomycetes</taxon>
        <taxon>Entylomatales</taxon>
        <taxon>Entylomatales incertae sedis</taxon>
        <taxon>Tilletiopsis</taxon>
    </lineage>
</organism>
<reference evidence="2 3" key="1">
    <citation type="journal article" date="2018" name="Mol. Biol. Evol.">
        <title>Broad Genomic Sampling Reveals a Smut Pathogenic Ancestry of the Fungal Clade Ustilaginomycotina.</title>
        <authorList>
            <person name="Kijpornyongpan T."/>
            <person name="Mondo S.J."/>
            <person name="Barry K."/>
            <person name="Sandor L."/>
            <person name="Lee J."/>
            <person name="Lipzen A."/>
            <person name="Pangilinan J."/>
            <person name="LaButti K."/>
            <person name="Hainaut M."/>
            <person name="Henrissat B."/>
            <person name="Grigoriev I.V."/>
            <person name="Spatafora J.W."/>
            <person name="Aime M.C."/>
        </authorList>
    </citation>
    <scope>NUCLEOTIDE SEQUENCE [LARGE SCALE GENOMIC DNA]</scope>
    <source>
        <strain evidence="2 3">MCA 4186</strain>
    </source>
</reference>
<feature type="compositionally biased region" description="Basic and acidic residues" evidence="1">
    <location>
        <begin position="188"/>
        <end position="202"/>
    </location>
</feature>
<sequence>MSSSSVPLDVAALKAHYDTHGYVLLPSTLSPSYLASLRAAAAHATALTRAGAWPHRRVVGKAFPPFDAENSDSWGVQHLLHPRMPRADVFAAFYARDELLDVAAALIGTPREAMQMELFNLLINPASHAFALAWHRDDMRPSLSPTEEAARLALPCAGVQFNTALYDDACLFLVSGTHARVLDAAERRANEAKAPEARRVEEEGAQGESMRQGKWNTIFYSQRLLHRASYVPQRTRATLHGCYGGALHAAAGAAAAAAAAGEGAEKDEGREGQAQRELVQERARNVLQVSPPLVPTSRFVIFAGAFVSSSLSHKQRIEIAVRFSRAPGFSGNAELSNLPFSLSLSRTQHGVEWMRDPTFGASLPPSLQPSESAPEGLCSSLSLSASSHLRRGPPIVSSHALLPVCPSLI</sequence>
<keyword evidence="3" id="KW-1185">Reference proteome</keyword>
<evidence type="ECO:0000313" key="3">
    <source>
        <dbReference type="Proteomes" id="UP000245946"/>
    </source>
</evidence>
<gene>
    <name evidence="2" type="ORF">FA09DRAFT_296605</name>
</gene>
<feature type="region of interest" description="Disordered" evidence="1">
    <location>
        <begin position="188"/>
        <end position="209"/>
    </location>
</feature>
<evidence type="ECO:0000256" key="1">
    <source>
        <dbReference type="SAM" id="MobiDB-lite"/>
    </source>
</evidence>
<dbReference type="GeneID" id="37267722"/>
<dbReference type="Pfam" id="PF05721">
    <property type="entry name" value="PhyH"/>
    <property type="match status" value="1"/>
</dbReference>
<dbReference type="InterPro" id="IPR008775">
    <property type="entry name" value="Phytyl_CoA_dOase-like"/>
</dbReference>
<dbReference type="Proteomes" id="UP000245946">
    <property type="component" value="Unassembled WGS sequence"/>
</dbReference>
<dbReference type="RefSeq" id="XP_025599003.1">
    <property type="nucleotide sequence ID" value="XM_025740176.1"/>
</dbReference>